<dbReference type="Pfam" id="PF00293">
    <property type="entry name" value="NUDIX"/>
    <property type="match status" value="1"/>
</dbReference>
<sequence>MTEERLDIYDASGRPLGTATRAEAHRQGYWHRTLHCWLARRGSGALFVRFQRRHAAKDTYPGCFDVTAAGHLAAGETVREATREIEEELGVAAPFEALIPLGEVREERSFLAHGRRVVDREFSAVYGWLADLPLEALRPQPEEVAGIYEAELPALIALFEDEVAEIRAAGYAAAGDGRLLSERRLVRADAFVPRRHGYYSQTLRRLAEALGQPY</sequence>
<gene>
    <name evidence="2" type="ORF">IDH44_23670</name>
</gene>
<dbReference type="PROSITE" id="PS51462">
    <property type="entry name" value="NUDIX"/>
    <property type="match status" value="1"/>
</dbReference>
<organism evidence="2 3">
    <name type="scientific">Paenibacillus sabuli</name>
    <dbReference type="NCBI Taxonomy" id="2772509"/>
    <lineage>
        <taxon>Bacteria</taxon>
        <taxon>Bacillati</taxon>
        <taxon>Bacillota</taxon>
        <taxon>Bacilli</taxon>
        <taxon>Bacillales</taxon>
        <taxon>Paenibacillaceae</taxon>
        <taxon>Paenibacillus</taxon>
    </lineage>
</organism>
<protein>
    <submittedName>
        <fullName evidence="2">NUDIX domain-containing protein</fullName>
    </submittedName>
</protein>
<dbReference type="InterPro" id="IPR015797">
    <property type="entry name" value="NUDIX_hydrolase-like_dom_sf"/>
</dbReference>
<dbReference type="InterPro" id="IPR000086">
    <property type="entry name" value="NUDIX_hydrolase_dom"/>
</dbReference>
<dbReference type="PANTHER" id="PTHR10885">
    <property type="entry name" value="ISOPENTENYL-DIPHOSPHATE DELTA-ISOMERASE"/>
    <property type="match status" value="1"/>
</dbReference>
<feature type="domain" description="Nudix hydrolase" evidence="1">
    <location>
        <begin position="29"/>
        <end position="172"/>
    </location>
</feature>
<dbReference type="Gene3D" id="3.90.79.10">
    <property type="entry name" value="Nucleoside Triphosphate Pyrophosphohydrolase"/>
    <property type="match status" value="1"/>
</dbReference>
<keyword evidence="3" id="KW-1185">Reference proteome</keyword>
<dbReference type="CDD" id="cd04692">
    <property type="entry name" value="NUDIX_Hydrolase"/>
    <property type="match status" value="1"/>
</dbReference>
<accession>A0A927GTT9</accession>
<dbReference type="GO" id="GO:0003824">
    <property type="term" value="F:catalytic activity"/>
    <property type="evidence" value="ECO:0007669"/>
    <property type="project" value="UniProtKB-ARBA"/>
</dbReference>
<dbReference type="SUPFAM" id="SSF55811">
    <property type="entry name" value="Nudix"/>
    <property type="match status" value="1"/>
</dbReference>
<proteinExistence type="predicted"/>
<name>A0A927GTT9_9BACL</name>
<evidence type="ECO:0000313" key="2">
    <source>
        <dbReference type="EMBL" id="MBD2848204.1"/>
    </source>
</evidence>
<dbReference type="EMBL" id="JACXIZ010000058">
    <property type="protein sequence ID" value="MBD2848204.1"/>
    <property type="molecule type" value="Genomic_DNA"/>
</dbReference>
<evidence type="ECO:0000313" key="3">
    <source>
        <dbReference type="Proteomes" id="UP000621560"/>
    </source>
</evidence>
<dbReference type="PANTHER" id="PTHR10885:SF0">
    <property type="entry name" value="ISOPENTENYL-DIPHOSPHATE DELTA-ISOMERASE"/>
    <property type="match status" value="1"/>
</dbReference>
<dbReference type="RefSeq" id="WP_190921303.1">
    <property type="nucleotide sequence ID" value="NZ_JACXIZ010000058.1"/>
</dbReference>
<dbReference type="Proteomes" id="UP000621560">
    <property type="component" value="Unassembled WGS sequence"/>
</dbReference>
<comment type="caution">
    <text evidence="2">The sequence shown here is derived from an EMBL/GenBank/DDBJ whole genome shotgun (WGS) entry which is preliminary data.</text>
</comment>
<dbReference type="AlphaFoldDB" id="A0A927GTT9"/>
<evidence type="ECO:0000259" key="1">
    <source>
        <dbReference type="PROSITE" id="PS51462"/>
    </source>
</evidence>
<reference evidence="2" key="1">
    <citation type="submission" date="2020-09" db="EMBL/GenBank/DDBJ databases">
        <title>A novel bacterium of genus Paenibacillus, isolated from South China Sea.</title>
        <authorList>
            <person name="Huang H."/>
            <person name="Mo K."/>
            <person name="Hu Y."/>
        </authorList>
    </citation>
    <scope>NUCLEOTIDE SEQUENCE</scope>
    <source>
        <strain evidence="2">IB182496</strain>
    </source>
</reference>